<dbReference type="RefSeq" id="WP_104619188.1">
    <property type="nucleotide sequence ID" value="NZ_JJMJ01000250.1"/>
</dbReference>
<keyword evidence="3" id="KW-1185">Reference proteome</keyword>
<comment type="caution">
    <text evidence="2">The sequence shown here is derived from an EMBL/GenBank/DDBJ whole genome shotgun (WGS) entry which is preliminary data.</text>
</comment>
<keyword evidence="1" id="KW-1133">Transmembrane helix</keyword>
<evidence type="ECO:0000256" key="1">
    <source>
        <dbReference type="SAM" id="Phobius"/>
    </source>
</evidence>
<keyword evidence="1" id="KW-0812">Transmembrane</keyword>
<proteinExistence type="predicted"/>
<protein>
    <submittedName>
        <fullName evidence="2">Uncharacterized protein</fullName>
    </submittedName>
</protein>
<evidence type="ECO:0000313" key="2">
    <source>
        <dbReference type="EMBL" id="PPS20927.1"/>
    </source>
</evidence>
<sequence length="143" mass="17238">MEHIVVRYLEFVLACYVVRFLSIRLVLEFQFVKKFYYMREILPGVRNWNNRLKLVYYFELFSFIQSLFIALFFIVFFEFVPLKDHIKLIIGFLMYSSLIIADKARFSIIHTNYPYSLFIMDTAIFLFISLLQFVVMAFMNAAL</sequence>
<organism evidence="2 3">
    <name type="scientific">Brachyspira murdochii</name>
    <dbReference type="NCBI Taxonomy" id="84378"/>
    <lineage>
        <taxon>Bacteria</taxon>
        <taxon>Pseudomonadati</taxon>
        <taxon>Spirochaetota</taxon>
        <taxon>Spirochaetia</taxon>
        <taxon>Brachyspirales</taxon>
        <taxon>Brachyspiraceae</taxon>
        <taxon>Brachyspira</taxon>
    </lineage>
</organism>
<feature type="transmembrane region" description="Helical" evidence="1">
    <location>
        <begin position="54"/>
        <end position="79"/>
    </location>
</feature>
<keyword evidence="1" id="KW-0472">Membrane</keyword>
<gene>
    <name evidence="2" type="ORF">DJ52_13970</name>
</gene>
<evidence type="ECO:0000313" key="3">
    <source>
        <dbReference type="Proteomes" id="UP000238924"/>
    </source>
</evidence>
<feature type="transmembrane region" description="Helical" evidence="1">
    <location>
        <begin position="6"/>
        <end position="27"/>
    </location>
</feature>
<name>A0ABX5B3X8_9SPIR</name>
<reference evidence="2 3" key="1">
    <citation type="submission" date="2014-04" db="EMBL/GenBank/DDBJ databases">
        <title>Whole genome sequence of 'Brachyspira hampsonii' D13-03603F2.</title>
        <authorList>
            <person name="Patterson A.H."/>
            <person name="Chaban B."/>
            <person name="Fernando C."/>
            <person name="Harding J.C."/>
            <person name="Hill J.E."/>
        </authorList>
    </citation>
    <scope>NUCLEOTIDE SEQUENCE [LARGE SCALE GENOMIC DNA]</scope>
    <source>
        <strain evidence="2 3">D13-03603F2</strain>
    </source>
</reference>
<dbReference type="Proteomes" id="UP000238924">
    <property type="component" value="Unassembled WGS sequence"/>
</dbReference>
<feature type="transmembrane region" description="Helical" evidence="1">
    <location>
        <begin position="113"/>
        <end position="139"/>
    </location>
</feature>
<feature type="transmembrane region" description="Helical" evidence="1">
    <location>
        <begin position="85"/>
        <end position="101"/>
    </location>
</feature>
<accession>A0ABX5B3X8</accession>
<dbReference type="EMBL" id="JJMJ01000250">
    <property type="protein sequence ID" value="PPS20927.1"/>
    <property type="molecule type" value="Genomic_DNA"/>
</dbReference>